<feature type="compositionally biased region" description="Basic and acidic residues" evidence="1">
    <location>
        <begin position="192"/>
        <end position="211"/>
    </location>
</feature>
<comment type="caution">
    <text evidence="2">The sequence shown here is derived from an EMBL/GenBank/DDBJ whole genome shotgun (WGS) entry which is preliminary data.</text>
</comment>
<name>A0A9P7AUG0_9HELO</name>
<dbReference type="EMBL" id="VNKQ01000014">
    <property type="protein sequence ID" value="KAG0646813.1"/>
    <property type="molecule type" value="Genomic_DNA"/>
</dbReference>
<evidence type="ECO:0000256" key="1">
    <source>
        <dbReference type="SAM" id="MobiDB-lite"/>
    </source>
</evidence>
<keyword evidence="3" id="KW-1185">Reference proteome</keyword>
<dbReference type="AlphaFoldDB" id="A0A9P7AUG0"/>
<feature type="compositionally biased region" description="Pro residues" evidence="1">
    <location>
        <begin position="41"/>
        <end position="54"/>
    </location>
</feature>
<feature type="compositionally biased region" description="Polar residues" evidence="1">
    <location>
        <begin position="325"/>
        <end position="346"/>
    </location>
</feature>
<feature type="compositionally biased region" description="Polar residues" evidence="1">
    <location>
        <begin position="220"/>
        <end position="242"/>
    </location>
</feature>
<evidence type="ECO:0000313" key="3">
    <source>
        <dbReference type="Proteomes" id="UP000785200"/>
    </source>
</evidence>
<feature type="compositionally biased region" description="Polar residues" evidence="1">
    <location>
        <begin position="1"/>
        <end position="13"/>
    </location>
</feature>
<feature type="region of interest" description="Disordered" evidence="1">
    <location>
        <begin position="190"/>
        <end position="347"/>
    </location>
</feature>
<feature type="region of interest" description="Disordered" evidence="1">
    <location>
        <begin position="1"/>
        <end position="79"/>
    </location>
</feature>
<gene>
    <name evidence="2" type="ORF">D0Z07_6419</name>
</gene>
<feature type="region of interest" description="Disordered" evidence="1">
    <location>
        <begin position="141"/>
        <end position="178"/>
    </location>
</feature>
<reference evidence="2" key="1">
    <citation type="submission" date="2019-07" db="EMBL/GenBank/DDBJ databases">
        <title>Hyphodiscus hymeniophilus genome sequencing and assembly.</title>
        <authorList>
            <person name="Kramer G."/>
            <person name="Nodwell J."/>
        </authorList>
    </citation>
    <scope>NUCLEOTIDE SEQUENCE</scope>
    <source>
        <strain evidence="2">ATCC 34498</strain>
    </source>
</reference>
<evidence type="ECO:0000313" key="2">
    <source>
        <dbReference type="EMBL" id="KAG0646813.1"/>
    </source>
</evidence>
<dbReference type="Proteomes" id="UP000785200">
    <property type="component" value="Unassembled WGS sequence"/>
</dbReference>
<accession>A0A9P7AUG0</accession>
<sequence>MTEVGNHQQSAALSNDVYDPDDVGLRDSPPLRAMKVNLTPSPSPPPVAPLPPVSPDSSPDSPGRKGSNRQKIRPSQGDAVLVSFMDGGKRPDIARQAGAQPLAWHNEDEEESVKGIEVNVSVEKDRVDELTALAQNAFRAHEAQAAQSSSQTTPAGPILKINTPESNGYAEGEPMEDVKPTLPSIAATFIAEPREHPSTDTLAKPEIKTSEGELPPILPQSPQSNLSNGHANTPITLPSISDQLGDINHLTEAGATADSPFAQSPPGRPGPPRFSSIAGQGSPPKSPHDQFRPQLPSPGRGPPYYYGANTIRRPSEGGQYPNPAEYSTPNTNNIETPSTDVSSTPSIPIDRMSIDGITNPQIGGFQCTYPGCTAQPFQTQVSLSARV</sequence>
<organism evidence="2 3">
    <name type="scientific">Hyphodiscus hymeniophilus</name>
    <dbReference type="NCBI Taxonomy" id="353542"/>
    <lineage>
        <taxon>Eukaryota</taxon>
        <taxon>Fungi</taxon>
        <taxon>Dikarya</taxon>
        <taxon>Ascomycota</taxon>
        <taxon>Pezizomycotina</taxon>
        <taxon>Leotiomycetes</taxon>
        <taxon>Helotiales</taxon>
        <taxon>Hyphodiscaceae</taxon>
        <taxon>Hyphodiscus</taxon>
    </lineage>
</organism>
<protein>
    <submittedName>
        <fullName evidence="2">Uncharacterized protein</fullName>
    </submittedName>
</protein>
<dbReference type="OrthoDB" id="6077919at2759"/>
<proteinExistence type="predicted"/>